<keyword evidence="2" id="KW-0186">Copper</keyword>
<dbReference type="Pfam" id="PF00127">
    <property type="entry name" value="Copper-bind"/>
    <property type="match status" value="1"/>
</dbReference>
<feature type="domain" description="Blue (type 1) copper" evidence="4">
    <location>
        <begin position="49"/>
        <end position="156"/>
    </location>
</feature>
<dbReference type="Proteomes" id="UP000326554">
    <property type="component" value="Unassembled WGS sequence"/>
</dbReference>
<evidence type="ECO:0000259" key="4">
    <source>
        <dbReference type="Pfam" id="PF00127"/>
    </source>
</evidence>
<dbReference type="PANTHER" id="PTHR38439">
    <property type="entry name" value="AURACYANIN-B"/>
    <property type="match status" value="1"/>
</dbReference>
<dbReference type="InterPro" id="IPR000923">
    <property type="entry name" value="BlueCu_1"/>
</dbReference>
<dbReference type="PANTHER" id="PTHR38439:SF3">
    <property type="entry name" value="COPPER-RESISTANT CUPROPROTEIN COPI"/>
    <property type="match status" value="1"/>
</dbReference>
<reference evidence="5 6" key="1">
    <citation type="submission" date="2019-09" db="EMBL/GenBank/DDBJ databases">
        <authorList>
            <person name="Park J.-S."/>
            <person name="Choi H.-J."/>
        </authorList>
    </citation>
    <scope>NUCLEOTIDE SEQUENCE [LARGE SCALE GENOMIC DNA]</scope>
    <source>
        <strain evidence="5 6">176SS1-4</strain>
    </source>
</reference>
<dbReference type="GO" id="GO:0005507">
    <property type="term" value="F:copper ion binding"/>
    <property type="evidence" value="ECO:0007669"/>
    <property type="project" value="InterPro"/>
</dbReference>
<dbReference type="InterPro" id="IPR008972">
    <property type="entry name" value="Cupredoxin"/>
</dbReference>
<organism evidence="5 6">
    <name type="scientific">Histidinibacterium aquaticum</name>
    <dbReference type="NCBI Taxonomy" id="2613962"/>
    <lineage>
        <taxon>Bacteria</taxon>
        <taxon>Pseudomonadati</taxon>
        <taxon>Pseudomonadota</taxon>
        <taxon>Alphaproteobacteria</taxon>
        <taxon>Rhodobacterales</taxon>
        <taxon>Paracoccaceae</taxon>
        <taxon>Histidinibacterium</taxon>
    </lineage>
</organism>
<sequence length="156" mass="16646">MKAYTLASVLILVAGSAFAAGSGDHSHDEGLAVGQPGNAAEVDRTVEIEMMETDSGMAFEPSELEVEEGETIRFAVTNTGYLEHEIVFGTEESNLAHMAEMAGMDQMDHDDPNALSLAPEEEGELIWTFSNAGTFQFACLIPGHMQAGMHGPITVN</sequence>
<gene>
    <name evidence="5" type="ORF">F3S47_06175</name>
</gene>
<accession>A0A5J5GML3</accession>
<feature type="signal peptide" evidence="3">
    <location>
        <begin position="1"/>
        <end position="19"/>
    </location>
</feature>
<dbReference type="AlphaFoldDB" id="A0A5J5GML3"/>
<protein>
    <submittedName>
        <fullName evidence="5">Cupredoxin family protein</fullName>
    </submittedName>
</protein>
<keyword evidence="1" id="KW-0479">Metal-binding</keyword>
<evidence type="ECO:0000313" key="6">
    <source>
        <dbReference type="Proteomes" id="UP000326554"/>
    </source>
</evidence>
<dbReference type="PROSITE" id="PS00079">
    <property type="entry name" value="MULTICOPPER_OXIDASE1"/>
    <property type="match status" value="1"/>
</dbReference>
<evidence type="ECO:0000256" key="2">
    <source>
        <dbReference type="ARBA" id="ARBA00023008"/>
    </source>
</evidence>
<dbReference type="InterPro" id="IPR050845">
    <property type="entry name" value="Cu-binding_ET"/>
</dbReference>
<dbReference type="CDD" id="cd04211">
    <property type="entry name" value="Cupredoxin_like_2"/>
    <property type="match status" value="1"/>
</dbReference>
<dbReference type="Gene3D" id="2.60.40.420">
    <property type="entry name" value="Cupredoxins - blue copper proteins"/>
    <property type="match status" value="1"/>
</dbReference>
<dbReference type="GO" id="GO:0009055">
    <property type="term" value="F:electron transfer activity"/>
    <property type="evidence" value="ECO:0007669"/>
    <property type="project" value="InterPro"/>
</dbReference>
<dbReference type="SUPFAM" id="SSF49503">
    <property type="entry name" value="Cupredoxins"/>
    <property type="match status" value="1"/>
</dbReference>
<proteinExistence type="predicted"/>
<evidence type="ECO:0000256" key="3">
    <source>
        <dbReference type="SAM" id="SignalP"/>
    </source>
</evidence>
<comment type="caution">
    <text evidence="5">The sequence shown here is derived from an EMBL/GenBank/DDBJ whole genome shotgun (WGS) entry which is preliminary data.</text>
</comment>
<keyword evidence="6" id="KW-1185">Reference proteome</keyword>
<dbReference type="EMBL" id="VYQE01000002">
    <property type="protein sequence ID" value="KAA9008848.1"/>
    <property type="molecule type" value="Genomic_DNA"/>
</dbReference>
<dbReference type="RefSeq" id="WP_150444381.1">
    <property type="nucleotide sequence ID" value="NZ_VYQE01000002.1"/>
</dbReference>
<evidence type="ECO:0000313" key="5">
    <source>
        <dbReference type="EMBL" id="KAA9008848.1"/>
    </source>
</evidence>
<keyword evidence="3" id="KW-0732">Signal</keyword>
<feature type="chain" id="PRO_5023897165" evidence="3">
    <location>
        <begin position="20"/>
        <end position="156"/>
    </location>
</feature>
<name>A0A5J5GML3_9RHOB</name>
<dbReference type="InterPro" id="IPR033138">
    <property type="entry name" value="Cu_oxidase_CS"/>
</dbReference>
<evidence type="ECO:0000256" key="1">
    <source>
        <dbReference type="ARBA" id="ARBA00022723"/>
    </source>
</evidence>